<accession>A0A431UWR8</accession>
<dbReference type="InterPro" id="IPR025716">
    <property type="entry name" value="Post-transcriptional_regulator"/>
</dbReference>
<dbReference type="OrthoDB" id="2990595at2"/>
<name>A0A431UWR8_9BACI</name>
<evidence type="ECO:0000313" key="1">
    <source>
        <dbReference type="EMBL" id="RTQ95846.1"/>
    </source>
</evidence>
<dbReference type="AlphaFoldDB" id="A0A431UWR8"/>
<dbReference type="RefSeq" id="WP_126292714.1">
    <property type="nucleotide sequence ID" value="NZ_CP155468.1"/>
</dbReference>
<evidence type="ECO:0008006" key="3">
    <source>
        <dbReference type="Google" id="ProtNLM"/>
    </source>
</evidence>
<organism evidence="1 2">
    <name type="scientific">Lysinibacillus telephonicus</name>
    <dbReference type="NCBI Taxonomy" id="1714840"/>
    <lineage>
        <taxon>Bacteria</taxon>
        <taxon>Bacillati</taxon>
        <taxon>Bacillota</taxon>
        <taxon>Bacilli</taxon>
        <taxon>Bacillales</taxon>
        <taxon>Bacillaceae</taxon>
        <taxon>Lysinibacillus</taxon>
    </lineage>
</organism>
<dbReference type="EMBL" id="RXNR01000004">
    <property type="protein sequence ID" value="RTQ95846.1"/>
    <property type="molecule type" value="Genomic_DNA"/>
</dbReference>
<sequence length="105" mass="13032">MIQYEQLYNKVLPVLQSKLDEINYYEYDGMTTEEIWNFCIQKKWRKKRIEELRLFEIVETIYSIKPSEIVSYFQIQQFQTTNWFNDITQDELRMLLEPNFSKEKQ</sequence>
<proteinExistence type="predicted"/>
<keyword evidence="2" id="KW-1185">Reference proteome</keyword>
<evidence type="ECO:0000313" key="2">
    <source>
        <dbReference type="Proteomes" id="UP000276349"/>
    </source>
</evidence>
<comment type="caution">
    <text evidence="1">The sequence shown here is derived from an EMBL/GenBank/DDBJ whole genome shotgun (WGS) entry which is preliminary data.</text>
</comment>
<dbReference type="Pfam" id="PF13797">
    <property type="entry name" value="Post_transc_reg"/>
    <property type="match status" value="1"/>
</dbReference>
<reference evidence="1 2" key="1">
    <citation type="submission" date="2018-12" db="EMBL/GenBank/DDBJ databases">
        <authorList>
            <person name="Yu L."/>
        </authorList>
    </citation>
    <scope>NUCLEOTIDE SEQUENCE [LARGE SCALE GENOMIC DNA]</scope>
    <source>
        <strain evidence="1 2">S5H2222</strain>
    </source>
</reference>
<dbReference type="Proteomes" id="UP000276349">
    <property type="component" value="Unassembled WGS sequence"/>
</dbReference>
<gene>
    <name evidence="1" type="ORF">EKG35_02375</name>
</gene>
<protein>
    <recommendedName>
        <fullName evidence="3">Post-transcriptional regulator</fullName>
    </recommendedName>
</protein>